<dbReference type="KEGG" id="pbh:AAW51_5331"/>
<evidence type="ECO:0000256" key="8">
    <source>
        <dbReference type="ARBA" id="ARBA00022898"/>
    </source>
</evidence>
<evidence type="ECO:0000256" key="6">
    <source>
        <dbReference type="ARBA" id="ARBA00009320"/>
    </source>
</evidence>
<name>A0A0G3BRH9_9BURK</name>
<dbReference type="GO" id="GO:0046394">
    <property type="term" value="P:carboxylic acid biosynthetic process"/>
    <property type="evidence" value="ECO:0007669"/>
    <property type="project" value="UniProtKB-ARBA"/>
</dbReference>
<dbReference type="InterPro" id="IPR050571">
    <property type="entry name" value="Class-IV_PLP-Dep_Aminotrnsfr"/>
</dbReference>
<dbReference type="Proteomes" id="UP000035352">
    <property type="component" value="Chromosome"/>
</dbReference>
<comment type="similarity">
    <text evidence="6">Belongs to the class-IV pyridoxal-phosphate-dependent aminotransferase family.</text>
</comment>
<comment type="pathway">
    <text evidence="3">Amino-acid biosynthesis; L-isoleucine biosynthesis; L-isoleucine from 2-oxobutanoate: step 4/4.</text>
</comment>
<dbReference type="AlphaFoldDB" id="A0A0G3BRH9"/>
<keyword evidence="13" id="KW-1185">Reference proteome</keyword>
<evidence type="ECO:0000256" key="1">
    <source>
        <dbReference type="ARBA" id="ARBA00001933"/>
    </source>
</evidence>
<evidence type="ECO:0000313" key="12">
    <source>
        <dbReference type="EMBL" id="AKJ32022.1"/>
    </source>
</evidence>
<dbReference type="InterPro" id="IPR043131">
    <property type="entry name" value="BCAT-like_N"/>
</dbReference>
<dbReference type="STRING" id="413882.AAW51_5331"/>
<dbReference type="EMBL" id="CP011371">
    <property type="protein sequence ID" value="AKJ32022.1"/>
    <property type="molecule type" value="Genomic_DNA"/>
</dbReference>
<comment type="catalytic activity">
    <reaction evidence="9">
        <text>L-valine + 2-oxoglutarate = 3-methyl-2-oxobutanoate + L-glutamate</text>
        <dbReference type="Rhea" id="RHEA:24813"/>
        <dbReference type="ChEBI" id="CHEBI:11851"/>
        <dbReference type="ChEBI" id="CHEBI:16810"/>
        <dbReference type="ChEBI" id="CHEBI:29985"/>
        <dbReference type="ChEBI" id="CHEBI:57762"/>
        <dbReference type="EC" id="2.6.1.42"/>
    </reaction>
</comment>
<dbReference type="EC" id="2.6.1.42" evidence="7"/>
<comment type="catalytic activity">
    <reaction evidence="10">
        <text>L-isoleucine + 2-oxoglutarate = (S)-3-methyl-2-oxopentanoate + L-glutamate</text>
        <dbReference type="Rhea" id="RHEA:24801"/>
        <dbReference type="ChEBI" id="CHEBI:16810"/>
        <dbReference type="ChEBI" id="CHEBI:29985"/>
        <dbReference type="ChEBI" id="CHEBI:35146"/>
        <dbReference type="ChEBI" id="CHEBI:58045"/>
        <dbReference type="EC" id="2.6.1.42"/>
    </reaction>
</comment>
<comment type="cofactor">
    <cofactor evidence="1">
        <name>pyridoxal 5'-phosphate</name>
        <dbReference type="ChEBI" id="CHEBI:597326"/>
    </cofactor>
</comment>
<keyword evidence="12" id="KW-0808">Transferase</keyword>
<evidence type="ECO:0000256" key="9">
    <source>
        <dbReference type="ARBA" id="ARBA00048212"/>
    </source>
</evidence>
<dbReference type="FunFam" id="3.20.10.10:FF:000002">
    <property type="entry name" value="D-alanine aminotransferase"/>
    <property type="match status" value="1"/>
</dbReference>
<dbReference type="GO" id="GO:0008652">
    <property type="term" value="P:amino acid biosynthetic process"/>
    <property type="evidence" value="ECO:0007669"/>
    <property type="project" value="UniProtKB-ARBA"/>
</dbReference>
<dbReference type="RefSeq" id="WP_047197024.1">
    <property type="nucleotide sequence ID" value="NZ_CP011371.1"/>
</dbReference>
<dbReference type="PANTHER" id="PTHR42743">
    <property type="entry name" value="AMINO-ACID AMINOTRANSFERASE"/>
    <property type="match status" value="1"/>
</dbReference>
<dbReference type="InterPro" id="IPR001544">
    <property type="entry name" value="Aminotrans_IV"/>
</dbReference>
<evidence type="ECO:0000256" key="10">
    <source>
        <dbReference type="ARBA" id="ARBA00048798"/>
    </source>
</evidence>
<evidence type="ECO:0000256" key="7">
    <source>
        <dbReference type="ARBA" id="ARBA00013053"/>
    </source>
</evidence>
<organism evidence="12 13">
    <name type="scientific">Caldimonas brevitalea</name>
    <dbReference type="NCBI Taxonomy" id="413882"/>
    <lineage>
        <taxon>Bacteria</taxon>
        <taxon>Pseudomonadati</taxon>
        <taxon>Pseudomonadota</taxon>
        <taxon>Betaproteobacteria</taxon>
        <taxon>Burkholderiales</taxon>
        <taxon>Sphaerotilaceae</taxon>
        <taxon>Caldimonas</taxon>
    </lineage>
</organism>
<comment type="pathway">
    <text evidence="4">Amino-acid biosynthesis; L-valine biosynthesis; L-valine from pyruvate: step 4/4.</text>
</comment>
<comment type="function">
    <text evidence="2">Acts on leucine, isoleucine and valine.</text>
</comment>
<dbReference type="Pfam" id="PF01063">
    <property type="entry name" value="Aminotran_4"/>
    <property type="match status" value="1"/>
</dbReference>
<dbReference type="OrthoDB" id="9805628at2"/>
<dbReference type="InterPro" id="IPR043132">
    <property type="entry name" value="BCAT-like_C"/>
</dbReference>
<dbReference type="Gene3D" id="3.20.10.10">
    <property type="entry name" value="D-amino Acid Aminotransferase, subunit A, domain 2"/>
    <property type="match status" value="1"/>
</dbReference>
<protein>
    <recommendedName>
        <fullName evidence="7">branched-chain-amino-acid transaminase</fullName>
        <ecNumber evidence="7">2.6.1.42</ecNumber>
    </recommendedName>
</protein>
<evidence type="ECO:0000256" key="2">
    <source>
        <dbReference type="ARBA" id="ARBA00003109"/>
    </source>
</evidence>
<dbReference type="Gene3D" id="3.30.470.10">
    <property type="match status" value="1"/>
</dbReference>
<comment type="pathway">
    <text evidence="5">Amino-acid biosynthesis; L-leucine biosynthesis; L-leucine from 3-methyl-2-oxobutanoate: step 4/4.</text>
</comment>
<dbReference type="GO" id="GO:0005829">
    <property type="term" value="C:cytosol"/>
    <property type="evidence" value="ECO:0007669"/>
    <property type="project" value="TreeGrafter"/>
</dbReference>
<dbReference type="GO" id="GO:0004084">
    <property type="term" value="F:branched-chain-amino-acid transaminase activity"/>
    <property type="evidence" value="ECO:0007669"/>
    <property type="project" value="UniProtKB-EC"/>
</dbReference>
<dbReference type="PANTHER" id="PTHR42743:SF11">
    <property type="entry name" value="AMINODEOXYCHORISMATE LYASE"/>
    <property type="match status" value="1"/>
</dbReference>
<comment type="catalytic activity">
    <reaction evidence="11">
        <text>L-leucine + 2-oxoglutarate = 4-methyl-2-oxopentanoate + L-glutamate</text>
        <dbReference type="Rhea" id="RHEA:18321"/>
        <dbReference type="ChEBI" id="CHEBI:16810"/>
        <dbReference type="ChEBI" id="CHEBI:17865"/>
        <dbReference type="ChEBI" id="CHEBI:29985"/>
        <dbReference type="ChEBI" id="CHEBI:57427"/>
        <dbReference type="EC" id="2.6.1.42"/>
    </reaction>
</comment>
<dbReference type="InterPro" id="IPR036038">
    <property type="entry name" value="Aminotransferase-like"/>
</dbReference>
<dbReference type="PATRIC" id="fig|413882.6.peg.5579"/>
<dbReference type="SUPFAM" id="SSF56752">
    <property type="entry name" value="D-aminoacid aminotransferase-like PLP-dependent enzymes"/>
    <property type="match status" value="1"/>
</dbReference>
<accession>A0A0G3BRH9</accession>
<evidence type="ECO:0000313" key="13">
    <source>
        <dbReference type="Proteomes" id="UP000035352"/>
    </source>
</evidence>
<gene>
    <name evidence="12" type="ORF">AAW51_5331</name>
</gene>
<evidence type="ECO:0000256" key="3">
    <source>
        <dbReference type="ARBA" id="ARBA00004824"/>
    </source>
</evidence>
<keyword evidence="8" id="KW-0663">Pyridoxal phosphate</keyword>
<keyword evidence="12" id="KW-0032">Aminotransferase</keyword>
<reference evidence="12 13" key="1">
    <citation type="submission" date="2015-05" db="EMBL/GenBank/DDBJ databases">
        <authorList>
            <person name="Tang B."/>
            <person name="Yu Y."/>
        </authorList>
    </citation>
    <scope>NUCLEOTIDE SEQUENCE [LARGE SCALE GENOMIC DNA]</scope>
    <source>
        <strain evidence="12 13">DSM 7029</strain>
    </source>
</reference>
<evidence type="ECO:0000256" key="11">
    <source>
        <dbReference type="ARBA" id="ARBA00049229"/>
    </source>
</evidence>
<evidence type="ECO:0000256" key="4">
    <source>
        <dbReference type="ARBA" id="ARBA00004931"/>
    </source>
</evidence>
<sequence>MQVFIDGAFYGEDDAKVSIFDHGFLYGNGVFTTLMAIDDMLCFVDDHLDRLFESARLVRIPIPWSRDQVRHWLYQTHERNLELAGRKRIRLNISRGVGPEITLEHGRYCRPVLSIIVSRYPQLAPEVAARGMSVCCIEAERVLPKAKSFNFLPSVLAYEEARERGYDDALFVDRHGEVTEATSGNVFCFLSGRLRTPARMMLEGVTRKHVLGLARASGLPVVEAALSRTELERADEMFVTGTTKPVVPVTRLDGRPVGRGRPGACTLALHDLLTREMVRRHTCAASATAAEDGLDAWSLWHTQGGAAVFPVPCRPS</sequence>
<evidence type="ECO:0000256" key="5">
    <source>
        <dbReference type="ARBA" id="ARBA00005072"/>
    </source>
</evidence>
<proteinExistence type="inferred from homology"/>